<reference evidence="4 5" key="1">
    <citation type="submission" date="2016-03" db="EMBL/GenBank/DDBJ databases">
        <title>Niastella vici sp. nov., isolated from farmland soil.</title>
        <authorList>
            <person name="Chen L."/>
            <person name="Wang D."/>
            <person name="Yang S."/>
            <person name="Wang G."/>
        </authorList>
    </citation>
    <scope>NUCLEOTIDE SEQUENCE [LARGE SCALE GENOMIC DNA]</scope>
    <source>
        <strain evidence="4 5">DJ57</strain>
    </source>
</reference>
<feature type="modified residue" description="4-aspartylphosphate" evidence="1">
    <location>
        <position position="58"/>
    </location>
</feature>
<keyword evidence="5" id="KW-1185">Reference proteome</keyword>
<protein>
    <recommendedName>
        <fullName evidence="3">Response regulatory domain-containing protein</fullName>
    </recommendedName>
</protein>
<dbReference type="InterPro" id="IPR011006">
    <property type="entry name" value="CheY-like_superfamily"/>
</dbReference>
<comment type="caution">
    <text evidence="4">The sequence shown here is derived from an EMBL/GenBank/DDBJ whole genome shotgun (WGS) entry which is preliminary data.</text>
</comment>
<dbReference type="InterPro" id="IPR001789">
    <property type="entry name" value="Sig_transdc_resp-reg_receiver"/>
</dbReference>
<dbReference type="Gene3D" id="3.40.50.2300">
    <property type="match status" value="1"/>
</dbReference>
<proteinExistence type="predicted"/>
<dbReference type="SUPFAM" id="SSF52172">
    <property type="entry name" value="CheY-like"/>
    <property type="match status" value="1"/>
</dbReference>
<gene>
    <name evidence="4" type="ORF">A3860_36515</name>
</gene>
<dbReference type="AlphaFoldDB" id="A0A1V9FN49"/>
<name>A0A1V9FN49_9BACT</name>
<dbReference type="EMBL" id="LVYD01000074">
    <property type="protein sequence ID" value="OQP59676.1"/>
    <property type="molecule type" value="Genomic_DNA"/>
</dbReference>
<feature type="compositionally biased region" description="Polar residues" evidence="2">
    <location>
        <begin position="138"/>
        <end position="152"/>
    </location>
</feature>
<dbReference type="STRING" id="1703345.A3860_36515"/>
<dbReference type="Proteomes" id="UP000192796">
    <property type="component" value="Unassembled WGS sequence"/>
</dbReference>
<feature type="domain" description="Response regulatory" evidence="3">
    <location>
        <begin position="6"/>
        <end position="125"/>
    </location>
</feature>
<evidence type="ECO:0000259" key="3">
    <source>
        <dbReference type="PROSITE" id="PS50110"/>
    </source>
</evidence>
<dbReference type="OrthoDB" id="9816071at2"/>
<keyword evidence="1" id="KW-0597">Phosphoprotein</keyword>
<evidence type="ECO:0000313" key="4">
    <source>
        <dbReference type="EMBL" id="OQP59676.1"/>
    </source>
</evidence>
<dbReference type="PROSITE" id="PS50110">
    <property type="entry name" value="RESPONSE_REGULATORY"/>
    <property type="match status" value="1"/>
</dbReference>
<evidence type="ECO:0000313" key="5">
    <source>
        <dbReference type="Proteomes" id="UP000192796"/>
    </source>
</evidence>
<organism evidence="4 5">
    <name type="scientific">Niastella vici</name>
    <dbReference type="NCBI Taxonomy" id="1703345"/>
    <lineage>
        <taxon>Bacteria</taxon>
        <taxon>Pseudomonadati</taxon>
        <taxon>Bacteroidota</taxon>
        <taxon>Chitinophagia</taxon>
        <taxon>Chitinophagales</taxon>
        <taxon>Chitinophagaceae</taxon>
        <taxon>Niastella</taxon>
    </lineage>
</organism>
<evidence type="ECO:0000256" key="2">
    <source>
        <dbReference type="SAM" id="MobiDB-lite"/>
    </source>
</evidence>
<dbReference type="GO" id="GO:0000160">
    <property type="term" value="P:phosphorelay signal transduction system"/>
    <property type="evidence" value="ECO:0007669"/>
    <property type="project" value="InterPro"/>
</dbReference>
<dbReference type="RefSeq" id="WP_081154318.1">
    <property type="nucleotide sequence ID" value="NZ_LVYD01000074.1"/>
</dbReference>
<accession>A0A1V9FN49</accession>
<sequence>MPQKITILVIEDDKDWLEILCKILHKHLTVKIEDYKSFSAAEERIWQKSEDIDLLVTDIFPSNVSREKVGENLAKFVGDANIPVIIITGDSEYPLTAWKELNDPKIFLKHNFSKVAFINTVKSILGNKLKHSMDHNSTDQPNNLQNDNDFIG</sequence>
<feature type="region of interest" description="Disordered" evidence="2">
    <location>
        <begin position="132"/>
        <end position="152"/>
    </location>
</feature>
<evidence type="ECO:0000256" key="1">
    <source>
        <dbReference type="PROSITE-ProRule" id="PRU00169"/>
    </source>
</evidence>